<dbReference type="NCBIfam" id="TIGR01557">
    <property type="entry name" value="myb_SHAQKYF"/>
    <property type="match status" value="1"/>
</dbReference>
<reference evidence="9 12" key="2">
    <citation type="submission" date="2020-01" db="EMBL/GenBank/DDBJ databases">
        <title>Genome sequence of Arachis hypogaea, cultivar Shitouqi.</title>
        <authorList>
            <person name="Zhuang W."/>
            <person name="Chen H."/>
            <person name="Varshney R."/>
            <person name="Wang D."/>
            <person name="Ming R."/>
        </authorList>
    </citation>
    <scope>NUCLEOTIDE SEQUENCE [LARGE SCALE GENOMIC DNA]</scope>
    <source>
        <tissue evidence="9">Young leaf</tissue>
    </source>
</reference>
<comment type="similarity">
    <text evidence="2">Belongs to the MYB-CC family.</text>
</comment>
<protein>
    <submittedName>
        <fullName evidence="9">Myb family transcription factor APL</fullName>
    </submittedName>
</protein>
<keyword evidence="3" id="KW-0805">Transcription regulation</keyword>
<dbReference type="InterPro" id="IPR009057">
    <property type="entry name" value="Homeodomain-like_sf"/>
</dbReference>
<gene>
    <name evidence="10" type="ORF">Ahy_B09g095719</name>
    <name evidence="9" type="ORF">DS421_19g646330</name>
</gene>
<keyword evidence="5" id="KW-0804">Transcription</keyword>
<keyword evidence="6" id="KW-0539">Nucleus</keyword>
<evidence type="ECO:0000313" key="12">
    <source>
        <dbReference type="Proteomes" id="UP000464620"/>
    </source>
</evidence>
<proteinExistence type="inferred from homology"/>
<keyword evidence="4" id="KW-0175">Coiled coil</keyword>
<dbReference type="STRING" id="3818.A0A444XFY4"/>
<dbReference type="PROSITE" id="PS51294">
    <property type="entry name" value="HTH_MYB"/>
    <property type="match status" value="1"/>
</dbReference>
<evidence type="ECO:0000313" key="11">
    <source>
        <dbReference type="Proteomes" id="UP000289738"/>
    </source>
</evidence>
<accession>A0A444XFY4</accession>
<dbReference type="SUPFAM" id="SSF46689">
    <property type="entry name" value="Homeodomain-like"/>
    <property type="match status" value="1"/>
</dbReference>
<name>A0A444XFY4_ARAHY</name>
<dbReference type="InterPro" id="IPR001005">
    <property type="entry name" value="SANT/Myb"/>
</dbReference>
<reference evidence="10 11" key="1">
    <citation type="submission" date="2019-01" db="EMBL/GenBank/DDBJ databases">
        <title>Sequencing of cultivated peanut Arachis hypogaea provides insights into genome evolution and oil improvement.</title>
        <authorList>
            <person name="Chen X."/>
        </authorList>
    </citation>
    <scope>NUCLEOTIDE SEQUENCE [LARGE SCALE GENOMIC DNA]</scope>
    <source>
        <strain evidence="11">cv. Fuhuasheng</strain>
        <strain evidence="10">GDAAS-fuhuasheng2018</strain>
        <tissue evidence="10">Leaves</tissue>
    </source>
</reference>
<dbReference type="GO" id="GO:0005634">
    <property type="term" value="C:nucleus"/>
    <property type="evidence" value="ECO:0007669"/>
    <property type="project" value="UniProtKB-SubCell"/>
</dbReference>
<dbReference type="GO" id="GO:0003677">
    <property type="term" value="F:DNA binding"/>
    <property type="evidence" value="ECO:0007669"/>
    <property type="project" value="InterPro"/>
</dbReference>
<dbReference type="AlphaFoldDB" id="A0A444XFY4"/>
<dbReference type="Pfam" id="PF00249">
    <property type="entry name" value="Myb_DNA-binding"/>
    <property type="match status" value="1"/>
</dbReference>
<dbReference type="InterPro" id="IPR046955">
    <property type="entry name" value="PHR1-like"/>
</dbReference>
<dbReference type="PANTHER" id="PTHR31499:SF85">
    <property type="entry name" value="TRANSCRIPTION FACTOR MYB-RELATED FAMILY"/>
    <property type="match status" value="1"/>
</dbReference>
<dbReference type="Pfam" id="PF14379">
    <property type="entry name" value="Myb_CC_LHEQLE"/>
    <property type="match status" value="1"/>
</dbReference>
<evidence type="ECO:0000256" key="1">
    <source>
        <dbReference type="ARBA" id="ARBA00004123"/>
    </source>
</evidence>
<evidence type="ECO:0000313" key="9">
    <source>
        <dbReference type="EMBL" id="QHN76713.1"/>
    </source>
</evidence>
<evidence type="ECO:0000313" key="10">
    <source>
        <dbReference type="EMBL" id="RYQ88646.1"/>
    </source>
</evidence>
<dbReference type="OrthoDB" id="551907at2759"/>
<evidence type="ECO:0000256" key="3">
    <source>
        <dbReference type="ARBA" id="ARBA00023015"/>
    </source>
</evidence>
<evidence type="ECO:0000256" key="2">
    <source>
        <dbReference type="ARBA" id="ARBA00006783"/>
    </source>
</evidence>
<dbReference type="GO" id="GO:0003700">
    <property type="term" value="F:DNA-binding transcription factor activity"/>
    <property type="evidence" value="ECO:0007669"/>
    <property type="project" value="InterPro"/>
</dbReference>
<organism evidence="10 11">
    <name type="scientific">Arachis hypogaea</name>
    <name type="common">Peanut</name>
    <dbReference type="NCBI Taxonomy" id="3818"/>
    <lineage>
        <taxon>Eukaryota</taxon>
        <taxon>Viridiplantae</taxon>
        <taxon>Streptophyta</taxon>
        <taxon>Embryophyta</taxon>
        <taxon>Tracheophyta</taxon>
        <taxon>Spermatophyta</taxon>
        <taxon>Magnoliopsida</taxon>
        <taxon>eudicotyledons</taxon>
        <taxon>Gunneridae</taxon>
        <taxon>Pentapetalae</taxon>
        <taxon>rosids</taxon>
        <taxon>fabids</taxon>
        <taxon>Fabales</taxon>
        <taxon>Fabaceae</taxon>
        <taxon>Papilionoideae</taxon>
        <taxon>50 kb inversion clade</taxon>
        <taxon>dalbergioids sensu lato</taxon>
        <taxon>Dalbergieae</taxon>
        <taxon>Pterocarpus clade</taxon>
        <taxon>Arachis</taxon>
    </lineage>
</organism>
<evidence type="ECO:0000256" key="7">
    <source>
        <dbReference type="SAM" id="MobiDB-lite"/>
    </source>
</evidence>
<sequence>MNENKLDFHSEYGNRSSCQYFGIRQQPWNMGPCNNQPLGATCVSVGVGRGRGGGGGEQEVVLPYSAQAKPSSTIISRFESPASAFYATEIFMGFPQYDSHQVGNPSNLMPHQLSIKNINNDMEFPLYQSSKESLFFDSSVNDQNSPNNFELPNTLQAIKSQLNGDQCNGSPEKSNKIPCGNFPASNFLPIEQHKLFNDDAAPVTRSISIPKANQESTVACGSFNSPVQQLSFSSPQEKLSPTISAGNLVGNGPIASSKTRIRWTQDLHEKFVECVNRLGGAEKATPKAILRLMDSDGLTIFHVKSHLQKYRIAKYMPESTQGSYALPKKYFFPFSGKSEKRTSAENVHLDVKAGLQIKEALQLQLDVQRRLHEQLEIQRKLQLQIEEQGKQLKMMFDRQQKSNNSERSSKDNNNDDNEVTILEGTGISHFPSKIS</sequence>
<keyword evidence="11" id="KW-1185">Reference proteome</keyword>
<evidence type="ECO:0000259" key="8">
    <source>
        <dbReference type="PROSITE" id="PS51294"/>
    </source>
</evidence>
<feature type="domain" description="HTH myb-type" evidence="8">
    <location>
        <begin position="255"/>
        <end position="315"/>
    </location>
</feature>
<comment type="subcellular location">
    <subcellularLocation>
        <location evidence="1">Nucleus</location>
    </subcellularLocation>
</comment>
<evidence type="ECO:0000256" key="5">
    <source>
        <dbReference type="ARBA" id="ARBA00023163"/>
    </source>
</evidence>
<dbReference type="PANTHER" id="PTHR31499">
    <property type="entry name" value="MYB FAMILY TRANSCRIPTION FACTOR PHL11"/>
    <property type="match status" value="1"/>
</dbReference>
<dbReference type="FunFam" id="1.10.10.60:FF:000002">
    <property type="entry name" value="Myb family transcription factor"/>
    <property type="match status" value="1"/>
</dbReference>
<dbReference type="EMBL" id="CP031001">
    <property type="protein sequence ID" value="QHN76713.1"/>
    <property type="molecule type" value="Genomic_DNA"/>
</dbReference>
<feature type="region of interest" description="Disordered" evidence="7">
    <location>
        <begin position="398"/>
        <end position="435"/>
    </location>
</feature>
<dbReference type="Gene3D" id="1.10.10.60">
    <property type="entry name" value="Homeodomain-like"/>
    <property type="match status" value="1"/>
</dbReference>
<evidence type="ECO:0000256" key="4">
    <source>
        <dbReference type="ARBA" id="ARBA00023054"/>
    </source>
</evidence>
<evidence type="ECO:0000256" key="6">
    <source>
        <dbReference type="ARBA" id="ARBA00023242"/>
    </source>
</evidence>
<dbReference type="InterPro" id="IPR006447">
    <property type="entry name" value="Myb_dom_plants"/>
</dbReference>
<dbReference type="Proteomes" id="UP000289738">
    <property type="component" value="Chromosome B09"/>
</dbReference>
<dbReference type="Proteomes" id="UP000464620">
    <property type="component" value="Chromosome B09"/>
</dbReference>
<dbReference type="InterPro" id="IPR025756">
    <property type="entry name" value="Myb_CC_LHEQLE"/>
</dbReference>
<dbReference type="EMBL" id="SDMP01000019">
    <property type="protein sequence ID" value="RYQ88646.1"/>
    <property type="molecule type" value="Genomic_DNA"/>
</dbReference>
<dbReference type="InterPro" id="IPR017930">
    <property type="entry name" value="Myb_dom"/>
</dbReference>